<dbReference type="PANTHER" id="PTHR10625:SF17">
    <property type="entry name" value="HISTONE DEACETYLASE 8"/>
    <property type="match status" value="1"/>
</dbReference>
<dbReference type="GO" id="GO:0046872">
    <property type="term" value="F:metal ion binding"/>
    <property type="evidence" value="ECO:0007669"/>
    <property type="project" value="UniProtKB-KW"/>
</dbReference>
<dbReference type="InterPro" id="IPR023696">
    <property type="entry name" value="Ureohydrolase_dom_sf"/>
</dbReference>
<evidence type="ECO:0000313" key="7">
    <source>
        <dbReference type="EMBL" id="ATQ70908.1"/>
    </source>
</evidence>
<dbReference type="SUPFAM" id="SSF52768">
    <property type="entry name" value="Arginase/deacetylase"/>
    <property type="match status" value="1"/>
</dbReference>
<comment type="similarity">
    <text evidence="2">Belongs to the histone deacetylase family.</text>
</comment>
<evidence type="ECO:0000259" key="6">
    <source>
        <dbReference type="Pfam" id="PF00850"/>
    </source>
</evidence>
<reference evidence="8" key="1">
    <citation type="submission" date="2017-10" db="EMBL/GenBank/DDBJ databases">
        <title>Completed PacBio SMRT sequence of Methylosinus trichosporium OB3b reveals presence of a third large plasmid.</title>
        <authorList>
            <person name="Charles T.C."/>
            <person name="Lynch M.D.J."/>
            <person name="Heil J.R."/>
            <person name="Cheng J."/>
        </authorList>
    </citation>
    <scope>NUCLEOTIDE SEQUENCE [LARGE SCALE GENOMIC DNA]</scope>
    <source>
        <strain evidence="8">OB3b</strain>
        <plasmid evidence="8">pob3b3</plasmid>
    </source>
</reference>
<dbReference type="InterPro" id="IPR023801">
    <property type="entry name" value="His_deacetylse_dom"/>
</dbReference>
<comment type="cofactor">
    <cofactor evidence="1">
        <name>Zn(2+)</name>
        <dbReference type="ChEBI" id="CHEBI:29105"/>
    </cofactor>
</comment>
<dbReference type="CDD" id="cd10001">
    <property type="entry name" value="HDAC_classII_APAH"/>
    <property type="match status" value="1"/>
</dbReference>
<proteinExistence type="inferred from homology"/>
<dbReference type="PANTHER" id="PTHR10625">
    <property type="entry name" value="HISTONE DEACETYLASE HDAC1-RELATED"/>
    <property type="match status" value="1"/>
</dbReference>
<dbReference type="STRING" id="595536.GCA_000178815_00011"/>
<dbReference type="GO" id="GO:0004407">
    <property type="term" value="F:histone deacetylase activity"/>
    <property type="evidence" value="ECO:0007669"/>
    <property type="project" value="TreeGrafter"/>
</dbReference>
<keyword evidence="3" id="KW-0479">Metal-binding</keyword>
<sequence length="333" mass="36599">MITFFNAKHVHHQGAVEMFRGALLPCFEVAARVERVRDELRRRRLGAIEEPSPFDDAVSHRVHAPRYVDFLRGAWDEWVALNPAHENRDALPSVWSVRHFSFDVGTPLTRGAWRAARSGAACALSAAESVRSGAAQSAFALTRPPGRYSGYDFFGGYCFLNNAAIAAQALRDGGVERVAVLDVDYYHGNGTQCLFYDRDDVFFMSIHGDPRTEYPFFLGYADEEGAADGNGCNLNIPLPRGTEFSAWRAALAHGLRAIAGFRADAFVVSLGVDTFEADPISGFRLRSEDYLRVGEDLARAGLPTVFMMEGGYAVDEIGVNVANVLEGFEACRS</sequence>
<evidence type="ECO:0000256" key="3">
    <source>
        <dbReference type="ARBA" id="ARBA00022723"/>
    </source>
</evidence>
<evidence type="ECO:0000313" key="8">
    <source>
        <dbReference type="Proteomes" id="UP000230709"/>
    </source>
</evidence>
<evidence type="ECO:0000256" key="4">
    <source>
        <dbReference type="ARBA" id="ARBA00022801"/>
    </source>
</evidence>
<feature type="domain" description="Histone deacetylase" evidence="6">
    <location>
        <begin position="28"/>
        <end position="326"/>
    </location>
</feature>
<protein>
    <submittedName>
        <fullName evidence="7">Histone deacetylase family protein</fullName>
    </submittedName>
</protein>
<dbReference type="RefSeq" id="WP_003614832.1">
    <property type="nucleotide sequence ID" value="NZ_ADVE02000003.1"/>
</dbReference>
<gene>
    <name evidence="7" type="ORF">CQW49_23375</name>
</gene>
<dbReference type="InterPro" id="IPR000286">
    <property type="entry name" value="HDACs"/>
</dbReference>
<keyword evidence="7" id="KW-0614">Plasmid</keyword>
<accession>A0A2D2D7C1</accession>
<keyword evidence="5" id="KW-0862">Zinc</keyword>
<evidence type="ECO:0000256" key="5">
    <source>
        <dbReference type="ARBA" id="ARBA00022833"/>
    </source>
</evidence>
<dbReference type="PRINTS" id="PR01270">
    <property type="entry name" value="HDASUPER"/>
</dbReference>
<geneLocation type="plasmid" evidence="8">
    <name>pob3b3</name>
</geneLocation>
<dbReference type="Proteomes" id="UP000230709">
    <property type="component" value="Plasmid pOB3b3"/>
</dbReference>
<dbReference type="EMBL" id="CP023740">
    <property type="protein sequence ID" value="ATQ70908.1"/>
    <property type="molecule type" value="Genomic_DNA"/>
</dbReference>
<dbReference type="GO" id="GO:0016787">
    <property type="term" value="F:hydrolase activity"/>
    <property type="evidence" value="ECO:0007669"/>
    <property type="project" value="UniProtKB-KW"/>
</dbReference>
<dbReference type="KEGG" id="mtw:CQW49_23375"/>
<dbReference type="AlphaFoldDB" id="A0A2D2D7C1"/>
<dbReference type="Pfam" id="PF00850">
    <property type="entry name" value="Hist_deacetyl"/>
    <property type="match status" value="1"/>
</dbReference>
<dbReference type="InterPro" id="IPR037138">
    <property type="entry name" value="His_deacetylse_dom_sf"/>
</dbReference>
<organism evidence="7 8">
    <name type="scientific">Methylosinus trichosporium (strain ATCC 35070 / NCIMB 11131 / UNIQEM 75 / OB3b)</name>
    <dbReference type="NCBI Taxonomy" id="595536"/>
    <lineage>
        <taxon>Bacteria</taxon>
        <taxon>Pseudomonadati</taxon>
        <taxon>Pseudomonadota</taxon>
        <taxon>Alphaproteobacteria</taxon>
        <taxon>Hyphomicrobiales</taxon>
        <taxon>Methylocystaceae</taxon>
        <taxon>Methylosinus</taxon>
    </lineage>
</organism>
<keyword evidence="4" id="KW-0378">Hydrolase</keyword>
<keyword evidence="8" id="KW-1185">Reference proteome</keyword>
<dbReference type="GO" id="GO:0040029">
    <property type="term" value="P:epigenetic regulation of gene expression"/>
    <property type="evidence" value="ECO:0007669"/>
    <property type="project" value="TreeGrafter"/>
</dbReference>
<evidence type="ECO:0000256" key="1">
    <source>
        <dbReference type="ARBA" id="ARBA00001947"/>
    </source>
</evidence>
<name>A0A2D2D7C1_METT3</name>
<evidence type="ECO:0000256" key="2">
    <source>
        <dbReference type="ARBA" id="ARBA00005947"/>
    </source>
</evidence>
<dbReference type="Gene3D" id="3.40.800.20">
    <property type="entry name" value="Histone deacetylase domain"/>
    <property type="match status" value="1"/>
</dbReference>